<dbReference type="Proteomes" id="UP000199421">
    <property type="component" value="Unassembled WGS sequence"/>
</dbReference>
<reference evidence="3" key="1">
    <citation type="submission" date="2016-10" db="EMBL/GenBank/DDBJ databases">
        <authorList>
            <person name="Varghese N."/>
            <person name="Submissions S."/>
        </authorList>
    </citation>
    <scope>NUCLEOTIDE SEQUENCE [LARGE SCALE GENOMIC DNA]</scope>
    <source>
        <strain evidence="3">DSM 18733</strain>
    </source>
</reference>
<dbReference type="InterPro" id="IPR012334">
    <property type="entry name" value="Pectin_lyas_fold"/>
</dbReference>
<evidence type="ECO:0000313" key="2">
    <source>
        <dbReference type="EMBL" id="SEM42279.1"/>
    </source>
</evidence>
<feature type="domain" description="Right handed beta helix" evidence="1">
    <location>
        <begin position="117"/>
        <end position="272"/>
    </location>
</feature>
<keyword evidence="3" id="KW-1185">Reference proteome</keyword>
<dbReference type="InterPro" id="IPR039448">
    <property type="entry name" value="Beta_helix"/>
</dbReference>
<sequence length="561" mass="61754">MNKQLVAVSFFLLSAIGLKCTLGQEKKVNHNIVKAKNARTKYKDDTKYIQNLINKAQPGDTVKVPEGIYNVSSVRLKNGVSLYSTGLFKQLPPDTTENFSFSKQYSESPMFYGEKVNNLSLTFNAGVNREAIYLNNCKKVTVRDVKLKGDSTKLLSFAGIYLYACDDVNIVNAEVSYFGKERNDPVYYQRGTGIRAQTTHNLRIVNSNIHHNGENGLFFHGCTDIAIKDNYIHHNGMSGVQVAFGSMGIERNYVITGNTLEANAADAIDINNPDEKRKVDLQAIIQGNLSKNNGWVKGQKTRDGSGIATLVGLRNVTVKNNRSQESNRPAVYVRECDAIDVLSNNADNVAEIVGNLGHIRLYKNTFPEVRLLASVKAKKLTLDSNYIRHLSFPNGISVDSLVLFANDLKGNINVNMDGRLILKDNKISSSSPKGAVTLWKVNEAVLSGNQIQTSHQDALALYVDNKANNVLIKENKIAASLTCIKDSGSQNLQIIGNTLASDLDSVYASTVISVNPKDLHLNNNIYYLGKEKTDHGIGLEGEGKVFMDGESLNLLSPNRDN</sequence>
<dbReference type="OrthoDB" id="241638at2"/>
<organism evidence="2 3">
    <name type="scientific">Olivibacter domesticus</name>
    <name type="common">Pseudosphingobacterium domesticum</name>
    <dbReference type="NCBI Taxonomy" id="407022"/>
    <lineage>
        <taxon>Bacteria</taxon>
        <taxon>Pseudomonadati</taxon>
        <taxon>Bacteroidota</taxon>
        <taxon>Sphingobacteriia</taxon>
        <taxon>Sphingobacteriales</taxon>
        <taxon>Sphingobacteriaceae</taxon>
        <taxon>Olivibacter</taxon>
    </lineage>
</organism>
<proteinExistence type="predicted"/>
<protein>
    <submittedName>
        <fullName evidence="2">Right handed beta helix region</fullName>
    </submittedName>
</protein>
<dbReference type="STRING" id="407022.SAMN05661044_05151"/>
<dbReference type="SMART" id="SM00710">
    <property type="entry name" value="PbH1"/>
    <property type="match status" value="10"/>
</dbReference>
<dbReference type="EMBL" id="FOAF01000012">
    <property type="protein sequence ID" value="SEM42279.1"/>
    <property type="molecule type" value="Genomic_DNA"/>
</dbReference>
<evidence type="ECO:0000259" key="1">
    <source>
        <dbReference type="Pfam" id="PF13229"/>
    </source>
</evidence>
<gene>
    <name evidence="2" type="ORF">SAMN05661044_05151</name>
</gene>
<evidence type="ECO:0000313" key="3">
    <source>
        <dbReference type="Proteomes" id="UP000199421"/>
    </source>
</evidence>
<dbReference type="InterPro" id="IPR011050">
    <property type="entry name" value="Pectin_lyase_fold/virulence"/>
</dbReference>
<dbReference type="AlphaFoldDB" id="A0A1H7YAR1"/>
<dbReference type="SUPFAM" id="SSF51126">
    <property type="entry name" value="Pectin lyase-like"/>
    <property type="match status" value="1"/>
</dbReference>
<dbReference type="InterPro" id="IPR006626">
    <property type="entry name" value="PbH1"/>
</dbReference>
<dbReference type="Pfam" id="PF13229">
    <property type="entry name" value="Beta_helix"/>
    <property type="match status" value="1"/>
</dbReference>
<dbReference type="Gene3D" id="2.160.20.10">
    <property type="entry name" value="Single-stranded right-handed beta-helix, Pectin lyase-like"/>
    <property type="match status" value="1"/>
</dbReference>
<dbReference type="RefSeq" id="WP_093331560.1">
    <property type="nucleotide sequence ID" value="NZ_FOAF01000012.1"/>
</dbReference>
<name>A0A1H7YAR1_OLID1</name>
<accession>A0A1H7YAR1</accession>